<dbReference type="Proteomes" id="UP000729402">
    <property type="component" value="Unassembled WGS sequence"/>
</dbReference>
<comment type="caution">
    <text evidence="1">The sequence shown here is derived from an EMBL/GenBank/DDBJ whole genome shotgun (WGS) entry which is preliminary data.</text>
</comment>
<dbReference type="EMBL" id="JAAALK010002137">
    <property type="protein sequence ID" value="KAG8036282.1"/>
    <property type="molecule type" value="Genomic_DNA"/>
</dbReference>
<reference evidence="1" key="1">
    <citation type="journal article" date="2021" name="bioRxiv">
        <title>Whole Genome Assembly and Annotation of Northern Wild Rice, Zizania palustris L., Supports a Whole Genome Duplication in the Zizania Genus.</title>
        <authorList>
            <person name="Haas M."/>
            <person name="Kono T."/>
            <person name="Macchietto M."/>
            <person name="Millas R."/>
            <person name="McGilp L."/>
            <person name="Shao M."/>
            <person name="Duquette J."/>
            <person name="Hirsch C.N."/>
            <person name="Kimball J."/>
        </authorList>
    </citation>
    <scope>NUCLEOTIDE SEQUENCE</scope>
    <source>
        <tissue evidence="1">Fresh leaf tissue</tissue>
    </source>
</reference>
<keyword evidence="2" id="KW-1185">Reference proteome</keyword>
<proteinExistence type="predicted"/>
<gene>
    <name evidence="1" type="ORF">GUJ93_ZPchr0744g33362</name>
</gene>
<sequence length="68" mass="7429">MQGAKPIVAIVLLRRKRPGVPLLALKMTHKEELRGSNHPYGLITTVPSEAPALKGCRQIQDKTSVGEK</sequence>
<name>A0A8J5QUP5_ZIZPA</name>
<organism evidence="1 2">
    <name type="scientific">Zizania palustris</name>
    <name type="common">Northern wild rice</name>
    <dbReference type="NCBI Taxonomy" id="103762"/>
    <lineage>
        <taxon>Eukaryota</taxon>
        <taxon>Viridiplantae</taxon>
        <taxon>Streptophyta</taxon>
        <taxon>Embryophyta</taxon>
        <taxon>Tracheophyta</taxon>
        <taxon>Spermatophyta</taxon>
        <taxon>Magnoliopsida</taxon>
        <taxon>Liliopsida</taxon>
        <taxon>Poales</taxon>
        <taxon>Poaceae</taxon>
        <taxon>BOP clade</taxon>
        <taxon>Oryzoideae</taxon>
        <taxon>Oryzeae</taxon>
        <taxon>Zizaniinae</taxon>
        <taxon>Zizania</taxon>
    </lineage>
</organism>
<evidence type="ECO:0000313" key="2">
    <source>
        <dbReference type="Proteomes" id="UP000729402"/>
    </source>
</evidence>
<evidence type="ECO:0000313" key="1">
    <source>
        <dbReference type="EMBL" id="KAG8036282.1"/>
    </source>
</evidence>
<protein>
    <submittedName>
        <fullName evidence="1">Uncharacterized protein</fullName>
    </submittedName>
</protein>
<accession>A0A8J5QUP5</accession>
<dbReference type="AlphaFoldDB" id="A0A8J5QUP5"/>
<reference evidence="1" key="2">
    <citation type="submission" date="2021-02" db="EMBL/GenBank/DDBJ databases">
        <authorList>
            <person name="Kimball J.A."/>
            <person name="Haas M.W."/>
            <person name="Macchietto M."/>
            <person name="Kono T."/>
            <person name="Duquette J."/>
            <person name="Shao M."/>
        </authorList>
    </citation>
    <scope>NUCLEOTIDE SEQUENCE</scope>
    <source>
        <tissue evidence="1">Fresh leaf tissue</tissue>
    </source>
</reference>